<dbReference type="EMBL" id="AP025334">
    <property type="protein sequence ID" value="BDD51670.1"/>
    <property type="molecule type" value="Genomic_DNA"/>
</dbReference>
<evidence type="ECO:0000313" key="2">
    <source>
        <dbReference type="Proteomes" id="UP001320460"/>
    </source>
</evidence>
<accession>A0ABM7VX32</accession>
<gene>
    <name evidence="1" type="ORF">PDTA9734_31570</name>
</gene>
<dbReference type="RefSeq" id="WP_172600667.1">
    <property type="nucleotide sequence ID" value="NZ_AP025334.1"/>
</dbReference>
<name>A0ABM7VX32_9ENTR</name>
<evidence type="ECO:0000313" key="1">
    <source>
        <dbReference type="EMBL" id="BDD51670.1"/>
    </source>
</evidence>
<organism evidence="1 2">
    <name type="scientific">Phytobacter diazotrophicus</name>
    <dbReference type="NCBI Taxonomy" id="395631"/>
    <lineage>
        <taxon>Bacteria</taxon>
        <taxon>Pseudomonadati</taxon>
        <taxon>Pseudomonadota</taxon>
        <taxon>Gammaproteobacteria</taxon>
        <taxon>Enterobacterales</taxon>
        <taxon>Enterobacteriaceae</taxon>
        <taxon>Phytobacter</taxon>
    </lineage>
</organism>
<proteinExistence type="predicted"/>
<protein>
    <submittedName>
        <fullName evidence="1">Uncharacterized protein</fullName>
    </submittedName>
</protein>
<keyword evidence="2" id="KW-1185">Reference proteome</keyword>
<dbReference type="Proteomes" id="UP001320460">
    <property type="component" value="Chromosome"/>
</dbReference>
<sequence>MKLTEFMQSDFYLNYLDDLDKEMPVKIDRVSIVHDVILKIELDSLNYASLTLDDIKWLIENHRFKTIRYILKKQETYTEPDGGKDNIINLAPQVNFPVGHLIECYLLSRRPGDLLEYVTKIQIPGPKKYVKEIEKIFSEIKPS</sequence>
<reference evidence="1 2" key="1">
    <citation type="submission" date="2021-12" db="EMBL/GenBank/DDBJ databases">
        <title>Complete genome sequence of Phytobacter diazotrophicus TA9734.</title>
        <authorList>
            <person name="Kubota H."/>
            <person name="Nakayama Y."/>
            <person name="Ariyoshi T."/>
        </authorList>
    </citation>
    <scope>NUCLEOTIDE SEQUENCE [LARGE SCALE GENOMIC DNA]</scope>
    <source>
        <strain evidence="1 2">TA9734</strain>
    </source>
</reference>